<gene>
    <name evidence="3" type="ORF">GIB67_031740</name>
</gene>
<keyword evidence="4" id="KW-1185">Reference proteome</keyword>
<feature type="domain" description="Sugar phosphate transporter" evidence="2">
    <location>
        <begin position="1"/>
        <end position="61"/>
    </location>
</feature>
<feature type="signal peptide" evidence="1">
    <location>
        <begin position="1"/>
        <end position="24"/>
    </location>
</feature>
<proteinExistence type="predicted"/>
<feature type="chain" id="PRO_5029777042" description="Sugar phosphate transporter domain-containing protein" evidence="1">
    <location>
        <begin position="25"/>
        <end position="239"/>
    </location>
</feature>
<organism evidence="3 4">
    <name type="scientific">Kingdonia uniflora</name>
    <dbReference type="NCBI Taxonomy" id="39325"/>
    <lineage>
        <taxon>Eukaryota</taxon>
        <taxon>Viridiplantae</taxon>
        <taxon>Streptophyta</taxon>
        <taxon>Embryophyta</taxon>
        <taxon>Tracheophyta</taxon>
        <taxon>Spermatophyta</taxon>
        <taxon>Magnoliopsida</taxon>
        <taxon>Ranunculales</taxon>
        <taxon>Circaeasteraceae</taxon>
        <taxon>Kingdonia</taxon>
    </lineage>
</organism>
<dbReference type="Proteomes" id="UP000541444">
    <property type="component" value="Unassembled WGS sequence"/>
</dbReference>
<dbReference type="AlphaFoldDB" id="A0A7J7NJY3"/>
<evidence type="ECO:0000313" key="3">
    <source>
        <dbReference type="EMBL" id="KAF6167539.1"/>
    </source>
</evidence>
<dbReference type="InterPro" id="IPR004853">
    <property type="entry name" value="Sugar_P_trans_dom"/>
</dbReference>
<dbReference type="OrthoDB" id="6418713at2759"/>
<name>A0A7J7NJY3_9MAGN</name>
<accession>A0A7J7NJY3</accession>
<keyword evidence="1" id="KW-0732">Signal</keyword>
<comment type="caution">
    <text evidence="3">The sequence shown here is derived from an EMBL/GenBank/DDBJ whole genome shotgun (WGS) entry which is preliminary data.</text>
</comment>
<evidence type="ECO:0000256" key="1">
    <source>
        <dbReference type="SAM" id="SignalP"/>
    </source>
</evidence>
<evidence type="ECO:0000313" key="4">
    <source>
        <dbReference type="Proteomes" id="UP000541444"/>
    </source>
</evidence>
<reference evidence="3 4" key="1">
    <citation type="journal article" date="2020" name="IScience">
        <title>Genome Sequencing of the Endangered Kingdonia uniflora (Circaeasteraceae, Ranunculales) Reveals Potential Mechanisms of Evolutionary Specialization.</title>
        <authorList>
            <person name="Sun Y."/>
            <person name="Deng T."/>
            <person name="Zhang A."/>
            <person name="Moore M.J."/>
            <person name="Landis J.B."/>
            <person name="Lin N."/>
            <person name="Zhang H."/>
            <person name="Zhang X."/>
            <person name="Huang J."/>
            <person name="Zhang X."/>
            <person name="Sun H."/>
            <person name="Wang H."/>
        </authorList>
    </citation>
    <scope>NUCLEOTIDE SEQUENCE [LARGE SCALE GENOMIC DNA]</scope>
    <source>
        <strain evidence="3">TB1705</strain>
        <tissue evidence="3">Leaf</tissue>
    </source>
</reference>
<evidence type="ECO:0000259" key="2">
    <source>
        <dbReference type="Pfam" id="PF03151"/>
    </source>
</evidence>
<dbReference type="Pfam" id="PF03151">
    <property type="entry name" value="TPT"/>
    <property type="match status" value="1"/>
</dbReference>
<sequence length="239" mass="26750">MDNITLFSLIIIMSLFILTPVALSMEGVKFTPTYLQVAGLNAKDVCIKALVAGICFHAYQQDETKEYVARSNYSDIEVKGKRVSHIENKSKSMARNMSSSQLSDLGLLATFGDDVFTIMMDVTILAWDKRQDTFLWTCNANNKIISVVTSKKAWVKIETGSMLKRLGSNGDGDQFCCDEFVADKISIGIERLEKIPIILQKFGMAESLVREITERAQRKNKMLHRVVKAVLGRFGSFSS</sequence>
<dbReference type="EMBL" id="JACGCM010000724">
    <property type="protein sequence ID" value="KAF6167539.1"/>
    <property type="molecule type" value="Genomic_DNA"/>
</dbReference>
<protein>
    <recommendedName>
        <fullName evidence="2">Sugar phosphate transporter domain-containing protein</fullName>
    </recommendedName>
</protein>